<name>A0A7X3LWC4_9HYPH</name>
<dbReference type="InterPro" id="IPR011129">
    <property type="entry name" value="CSD"/>
</dbReference>
<dbReference type="InterPro" id="IPR019844">
    <property type="entry name" value="CSD_CS"/>
</dbReference>
<sequence length="70" mass="7597">MRQTGTLKFFNHDRGFGFITPADGGKDIFVHITAFERSGVAVPAEGASLSYIAEEDRRGRGLQAAQIELA</sequence>
<dbReference type="Pfam" id="PF00313">
    <property type="entry name" value="CSD"/>
    <property type="match status" value="1"/>
</dbReference>
<dbReference type="SMART" id="SM00357">
    <property type="entry name" value="CSP"/>
    <property type="match status" value="1"/>
</dbReference>
<reference evidence="6 7" key="1">
    <citation type="submission" date="2019-12" db="EMBL/GenBank/DDBJ databases">
        <authorList>
            <person name="Li M."/>
        </authorList>
    </citation>
    <scope>NUCLEOTIDE SEQUENCE [LARGE SCALE GENOMIC DNA]</scope>
    <source>
        <strain evidence="6 7">GBMRC 2046</strain>
    </source>
</reference>
<dbReference type="GO" id="GO:0043488">
    <property type="term" value="P:regulation of mRNA stability"/>
    <property type="evidence" value="ECO:0007669"/>
    <property type="project" value="TreeGrafter"/>
</dbReference>
<evidence type="ECO:0000313" key="7">
    <source>
        <dbReference type="Proteomes" id="UP000433101"/>
    </source>
</evidence>
<keyword evidence="2" id="KW-0963">Cytoplasm</keyword>
<dbReference type="PANTHER" id="PTHR12962:SF1">
    <property type="entry name" value="COLD SHOCK DOMAIN-CONTAINING PROTEIN CG9705"/>
    <property type="match status" value="1"/>
</dbReference>
<dbReference type="EMBL" id="WUMV01000007">
    <property type="protein sequence ID" value="MXN66273.1"/>
    <property type="molecule type" value="Genomic_DNA"/>
</dbReference>
<evidence type="ECO:0000256" key="3">
    <source>
        <dbReference type="ARBA" id="ARBA00022553"/>
    </source>
</evidence>
<dbReference type="InterPro" id="IPR012156">
    <property type="entry name" value="Cold_shock_CspA"/>
</dbReference>
<dbReference type="PANTHER" id="PTHR12962">
    <property type="entry name" value="CALCIUM-REGULATED HEAT STABLE PROTEIN CRHSP-24-RELATED"/>
    <property type="match status" value="1"/>
</dbReference>
<evidence type="ECO:0000259" key="5">
    <source>
        <dbReference type="PROSITE" id="PS51857"/>
    </source>
</evidence>
<protein>
    <submittedName>
        <fullName evidence="6">Cold-shock protein</fullName>
    </submittedName>
</protein>
<evidence type="ECO:0000256" key="1">
    <source>
        <dbReference type="ARBA" id="ARBA00004496"/>
    </source>
</evidence>
<dbReference type="AlphaFoldDB" id="A0A7X3LWC4"/>
<dbReference type="PROSITE" id="PS00352">
    <property type="entry name" value="CSD_1"/>
    <property type="match status" value="1"/>
</dbReference>
<feature type="domain" description="CSD" evidence="5">
    <location>
        <begin position="2"/>
        <end position="69"/>
    </location>
</feature>
<comment type="subcellular location">
    <subcellularLocation>
        <location evidence="1 4">Cytoplasm</location>
    </subcellularLocation>
</comment>
<dbReference type="InterPro" id="IPR002059">
    <property type="entry name" value="CSP_DNA-bd"/>
</dbReference>
<keyword evidence="7" id="KW-1185">Reference proteome</keyword>
<dbReference type="GO" id="GO:0005829">
    <property type="term" value="C:cytosol"/>
    <property type="evidence" value="ECO:0007669"/>
    <property type="project" value="UniProtKB-ARBA"/>
</dbReference>
<dbReference type="PROSITE" id="PS51857">
    <property type="entry name" value="CSD_2"/>
    <property type="match status" value="1"/>
</dbReference>
<dbReference type="CDD" id="cd04458">
    <property type="entry name" value="CSP_CDS"/>
    <property type="match status" value="1"/>
</dbReference>
<evidence type="ECO:0000256" key="2">
    <source>
        <dbReference type="ARBA" id="ARBA00022490"/>
    </source>
</evidence>
<accession>A0A7X3LWC4</accession>
<dbReference type="SUPFAM" id="SSF50249">
    <property type="entry name" value="Nucleic acid-binding proteins"/>
    <property type="match status" value="1"/>
</dbReference>
<dbReference type="RefSeq" id="WP_160776517.1">
    <property type="nucleotide sequence ID" value="NZ_WUMV01000007.1"/>
</dbReference>
<evidence type="ECO:0000256" key="4">
    <source>
        <dbReference type="RuleBase" id="RU000408"/>
    </source>
</evidence>
<dbReference type="PIRSF" id="PIRSF002599">
    <property type="entry name" value="Cold_shock_A"/>
    <property type="match status" value="1"/>
</dbReference>
<comment type="caution">
    <text evidence="6">The sequence shown here is derived from an EMBL/GenBank/DDBJ whole genome shotgun (WGS) entry which is preliminary data.</text>
</comment>
<dbReference type="PRINTS" id="PR00050">
    <property type="entry name" value="COLDSHOCK"/>
</dbReference>
<dbReference type="InterPro" id="IPR012340">
    <property type="entry name" value="NA-bd_OB-fold"/>
</dbReference>
<keyword evidence="3" id="KW-0597">Phosphoprotein</keyword>
<dbReference type="Gene3D" id="2.40.50.140">
    <property type="entry name" value="Nucleic acid-binding proteins"/>
    <property type="match status" value="1"/>
</dbReference>
<dbReference type="Proteomes" id="UP000433101">
    <property type="component" value="Unassembled WGS sequence"/>
</dbReference>
<organism evidence="6 7">
    <name type="scientific">Stappia sediminis</name>
    <dbReference type="NCBI Taxonomy" id="2692190"/>
    <lineage>
        <taxon>Bacteria</taxon>
        <taxon>Pseudomonadati</taxon>
        <taxon>Pseudomonadota</taxon>
        <taxon>Alphaproteobacteria</taxon>
        <taxon>Hyphomicrobiales</taxon>
        <taxon>Stappiaceae</taxon>
        <taxon>Stappia</taxon>
    </lineage>
</organism>
<dbReference type="InterPro" id="IPR052069">
    <property type="entry name" value="Ca-reg_mRNA-binding_domain"/>
</dbReference>
<proteinExistence type="predicted"/>
<dbReference type="GO" id="GO:0003730">
    <property type="term" value="F:mRNA 3'-UTR binding"/>
    <property type="evidence" value="ECO:0007669"/>
    <property type="project" value="TreeGrafter"/>
</dbReference>
<evidence type="ECO:0000313" key="6">
    <source>
        <dbReference type="EMBL" id="MXN66273.1"/>
    </source>
</evidence>
<gene>
    <name evidence="6" type="ORF">GR183_15265</name>
</gene>